<evidence type="ECO:0000256" key="2">
    <source>
        <dbReference type="SAM" id="Phobius"/>
    </source>
</evidence>
<gene>
    <name evidence="3" type="ORF">HMPREF1544_08565</name>
</gene>
<dbReference type="OrthoDB" id="2274659at2759"/>
<feature type="region of interest" description="Disordered" evidence="1">
    <location>
        <begin position="372"/>
        <end position="400"/>
    </location>
</feature>
<evidence type="ECO:0000313" key="4">
    <source>
        <dbReference type="Proteomes" id="UP000014254"/>
    </source>
</evidence>
<feature type="region of interest" description="Disordered" evidence="1">
    <location>
        <begin position="538"/>
        <end position="615"/>
    </location>
</feature>
<sequence length="726" mass="81071">MPTKPVDSRKLKNAGAAGPSGSKEKRAEKEKNAPPPPGNPSVGIYDAKRAKTRRNKKKSYRRFLSLSLATYLGYTFFYACGSPFDETSDKPAICGAIDPIKLDLYKVYQSDYYQSNIDPHVAPIVSKISGIYNDYGVPAQVKVVSLYDQYGRPRMNEGCVRASQLYAQYVEPNVSPLVEKSKVHANQVKIQLQPYYQEASKQAIQAQHFAKQQWDNLPPPVKHAKDQAVDKVLELYYRAENTDLLPILSEVYWKIVDFYQYQFIPFIQTHPTTAQVNKFYDENIRSFVDTNVKPLLLFVKDHTTHVNQLFNHALTLLPQRPLSNEPPKSTVASSIVETKTPVTGATKVVSDIPPTTAIAATTPVTTKTIKSKAEISSSAEPASSATPVKEEAVSTPAKEKAVTSASTTATAMESIKTEATIAKDAVDNEQDFIKPVSVRPTATPEYIEMEVEPPQADKKEAVYCPTCNAAEEQVIIAPTDKNVVPVRDEKEVFKIHTEKEVFEIHNEKEVFEVNKEPVIVPPQSPAHVNQEDKVNAAAPIKQDATSSESRAKDQTAPIQKEGDKKEEEEEEQLFSTQVEHDVDDDGFPEPAVPLKEEEDVDEEEEEEEEKAKETPIVTAVVDKQQVEIPLPVVTEKEEENLAVPNDESEYEDSKDQIVIQAPAAHEEEPVVKKEAAIDVEPILKEPIVPNDESKFEGKSEYSNQNADPPVRYHRVEKALSQCPHYY</sequence>
<feature type="compositionally biased region" description="Basic and acidic residues" evidence="1">
    <location>
        <begin position="388"/>
        <end position="400"/>
    </location>
</feature>
<dbReference type="VEuPathDB" id="FungiDB:HMPREF1544_08565"/>
<accession>S2J8E9</accession>
<name>S2J8E9_MUCC1</name>
<evidence type="ECO:0000256" key="1">
    <source>
        <dbReference type="SAM" id="MobiDB-lite"/>
    </source>
</evidence>
<reference evidence="4" key="1">
    <citation type="submission" date="2013-05" db="EMBL/GenBank/DDBJ databases">
        <title>The Genome sequence of Mucor circinelloides f. circinelloides 1006PhL.</title>
        <authorList>
            <consortium name="The Broad Institute Genomics Platform"/>
            <person name="Cuomo C."/>
            <person name="Earl A."/>
            <person name="Findley K."/>
            <person name="Lee S.C."/>
            <person name="Walker B."/>
            <person name="Young S."/>
            <person name="Zeng Q."/>
            <person name="Gargeya S."/>
            <person name="Fitzgerald M."/>
            <person name="Haas B."/>
            <person name="Abouelleil A."/>
            <person name="Allen A.W."/>
            <person name="Alvarado L."/>
            <person name="Arachchi H.M."/>
            <person name="Berlin A.M."/>
            <person name="Chapman S.B."/>
            <person name="Gainer-Dewar J."/>
            <person name="Goldberg J."/>
            <person name="Griggs A."/>
            <person name="Gujja S."/>
            <person name="Hansen M."/>
            <person name="Howarth C."/>
            <person name="Imamovic A."/>
            <person name="Ireland A."/>
            <person name="Larimer J."/>
            <person name="McCowan C."/>
            <person name="Murphy C."/>
            <person name="Pearson M."/>
            <person name="Poon T.W."/>
            <person name="Priest M."/>
            <person name="Roberts A."/>
            <person name="Saif S."/>
            <person name="Shea T."/>
            <person name="Sisk P."/>
            <person name="Sykes S."/>
            <person name="Wortman J."/>
            <person name="Nusbaum C."/>
            <person name="Birren B."/>
        </authorList>
    </citation>
    <scope>NUCLEOTIDE SEQUENCE [LARGE SCALE GENOMIC DNA]</scope>
    <source>
        <strain evidence="4">1006PhL</strain>
    </source>
</reference>
<dbReference type="STRING" id="1220926.S2J8E9"/>
<feature type="compositionally biased region" description="Acidic residues" evidence="1">
    <location>
        <begin position="596"/>
        <end position="608"/>
    </location>
</feature>
<feature type="compositionally biased region" description="Basic and acidic residues" evidence="1">
    <location>
        <begin position="1"/>
        <end position="10"/>
    </location>
</feature>
<dbReference type="EMBL" id="KE124032">
    <property type="protein sequence ID" value="EPB84692.1"/>
    <property type="molecule type" value="Genomic_DNA"/>
</dbReference>
<feature type="compositionally biased region" description="Basic and acidic residues" evidence="1">
    <location>
        <begin position="22"/>
        <end position="32"/>
    </location>
</feature>
<keyword evidence="2" id="KW-1133">Transmembrane helix</keyword>
<keyword evidence="2" id="KW-0472">Membrane</keyword>
<feature type="region of interest" description="Disordered" evidence="1">
    <location>
        <begin position="688"/>
        <end position="712"/>
    </location>
</feature>
<feature type="region of interest" description="Disordered" evidence="1">
    <location>
        <begin position="1"/>
        <end position="44"/>
    </location>
</feature>
<keyword evidence="4" id="KW-1185">Reference proteome</keyword>
<protein>
    <submittedName>
        <fullName evidence="3">Uncharacterized protein</fullName>
    </submittedName>
</protein>
<dbReference type="AlphaFoldDB" id="S2J8E9"/>
<proteinExistence type="predicted"/>
<keyword evidence="2" id="KW-0812">Transmembrane</keyword>
<dbReference type="Proteomes" id="UP000014254">
    <property type="component" value="Unassembled WGS sequence"/>
</dbReference>
<organism evidence="3 4">
    <name type="scientific">Mucor circinelloides f. circinelloides (strain 1006PhL)</name>
    <name type="common">Mucormycosis agent</name>
    <name type="synonym">Calyptromyces circinelloides</name>
    <dbReference type="NCBI Taxonomy" id="1220926"/>
    <lineage>
        <taxon>Eukaryota</taxon>
        <taxon>Fungi</taxon>
        <taxon>Fungi incertae sedis</taxon>
        <taxon>Mucoromycota</taxon>
        <taxon>Mucoromycotina</taxon>
        <taxon>Mucoromycetes</taxon>
        <taxon>Mucorales</taxon>
        <taxon>Mucorineae</taxon>
        <taxon>Mucoraceae</taxon>
        <taxon>Mucor</taxon>
    </lineage>
</organism>
<dbReference type="InParanoid" id="S2J8E9"/>
<feature type="compositionally biased region" description="Low complexity" evidence="1">
    <location>
        <begin position="372"/>
        <end position="387"/>
    </location>
</feature>
<feature type="transmembrane region" description="Helical" evidence="2">
    <location>
        <begin position="63"/>
        <end position="84"/>
    </location>
</feature>
<evidence type="ECO:0000313" key="3">
    <source>
        <dbReference type="EMBL" id="EPB84692.1"/>
    </source>
</evidence>
<dbReference type="OMA" id="FSTQVEH"/>